<proteinExistence type="predicted"/>
<organism evidence="1">
    <name type="scientific">Aphanomyces astaci</name>
    <name type="common">Crayfish plague agent</name>
    <dbReference type="NCBI Taxonomy" id="112090"/>
    <lineage>
        <taxon>Eukaryota</taxon>
        <taxon>Sar</taxon>
        <taxon>Stramenopiles</taxon>
        <taxon>Oomycota</taxon>
        <taxon>Saprolegniomycetes</taxon>
        <taxon>Saprolegniales</taxon>
        <taxon>Verrucalvaceae</taxon>
        <taxon>Aphanomyces</taxon>
    </lineage>
</organism>
<evidence type="ECO:0000313" key="1">
    <source>
        <dbReference type="EMBL" id="ETV66722.1"/>
    </source>
</evidence>
<dbReference type="GeneID" id="20818819"/>
<protein>
    <submittedName>
        <fullName evidence="1">Uncharacterized protein</fullName>
    </submittedName>
</protein>
<dbReference type="VEuPathDB" id="FungiDB:H257_16823"/>
<dbReference type="EMBL" id="KI913206">
    <property type="protein sequence ID" value="ETV66722.1"/>
    <property type="molecule type" value="Genomic_DNA"/>
</dbReference>
<dbReference type="AlphaFoldDB" id="W4FGS7"/>
<name>W4FGS7_APHAT</name>
<gene>
    <name evidence="1" type="ORF">H257_16823</name>
</gene>
<sequence>MPPRRQQPSCTLARKRALLAQFDGLSVSSQAYVSYDFLTFMADVRRNEHILTSMHMINFMKTYHKAWLDAYVDGKVDPYKSLLRLCHWFALRQRFSQLVPCNTKLAELDMVLIRVLIRNDFAATFYEMPRPTVIWWTISTLT</sequence>
<dbReference type="RefSeq" id="XP_009843698.1">
    <property type="nucleotide sequence ID" value="XM_009845396.1"/>
</dbReference>
<accession>W4FGS7</accession>
<dbReference type="OrthoDB" id="182808at2759"/>
<reference evidence="1" key="1">
    <citation type="submission" date="2013-12" db="EMBL/GenBank/DDBJ databases">
        <title>The Genome Sequence of Aphanomyces astaci APO3.</title>
        <authorList>
            <consortium name="The Broad Institute Genomics Platform"/>
            <person name="Russ C."/>
            <person name="Tyler B."/>
            <person name="van West P."/>
            <person name="Dieguez-Uribeondo J."/>
            <person name="Young S.K."/>
            <person name="Zeng Q."/>
            <person name="Gargeya S."/>
            <person name="Fitzgerald M."/>
            <person name="Abouelleil A."/>
            <person name="Alvarado L."/>
            <person name="Chapman S.B."/>
            <person name="Gainer-Dewar J."/>
            <person name="Goldberg J."/>
            <person name="Griggs A."/>
            <person name="Gujja S."/>
            <person name="Hansen M."/>
            <person name="Howarth C."/>
            <person name="Imamovic A."/>
            <person name="Ireland A."/>
            <person name="Larimer J."/>
            <person name="McCowan C."/>
            <person name="Murphy C."/>
            <person name="Pearson M."/>
            <person name="Poon T.W."/>
            <person name="Priest M."/>
            <person name="Roberts A."/>
            <person name="Saif S."/>
            <person name="Shea T."/>
            <person name="Sykes S."/>
            <person name="Wortman J."/>
            <person name="Nusbaum C."/>
            <person name="Birren B."/>
        </authorList>
    </citation>
    <scope>NUCLEOTIDE SEQUENCE [LARGE SCALE GENOMIC DNA]</scope>
    <source>
        <strain evidence="1">APO3</strain>
    </source>
</reference>